<comment type="similarity">
    <text evidence="1">Belongs to the beta-lactamase family.</text>
</comment>
<evidence type="ECO:0000256" key="1">
    <source>
        <dbReference type="ARBA" id="ARBA00038473"/>
    </source>
</evidence>
<evidence type="ECO:0000313" key="5">
    <source>
        <dbReference type="Proteomes" id="UP000316988"/>
    </source>
</evidence>
<keyword evidence="5" id="KW-1185">Reference proteome</keyword>
<dbReference type="InterPro" id="IPR001466">
    <property type="entry name" value="Beta-lactam-related"/>
</dbReference>
<dbReference type="Gene3D" id="3.40.710.10">
    <property type="entry name" value="DD-peptidase/beta-lactamase superfamily"/>
    <property type="match status" value="1"/>
</dbReference>
<dbReference type="InterPro" id="IPR051478">
    <property type="entry name" value="Beta-lactamase-like_AB/R"/>
</dbReference>
<gene>
    <name evidence="4" type="ORF">FNM00_09895</name>
</gene>
<dbReference type="Pfam" id="PF00144">
    <property type="entry name" value="Beta-lactamase"/>
    <property type="match status" value="1"/>
</dbReference>
<organism evidence="4 5">
    <name type="scientific">Aeromicrobium piscarium</name>
    <dbReference type="NCBI Taxonomy" id="2590901"/>
    <lineage>
        <taxon>Bacteria</taxon>
        <taxon>Bacillati</taxon>
        <taxon>Actinomycetota</taxon>
        <taxon>Actinomycetes</taxon>
        <taxon>Propionibacteriales</taxon>
        <taxon>Nocardioidaceae</taxon>
        <taxon>Aeromicrobium</taxon>
    </lineage>
</organism>
<name>A0A554S8L2_9ACTN</name>
<evidence type="ECO:0000259" key="3">
    <source>
        <dbReference type="Pfam" id="PF00144"/>
    </source>
</evidence>
<evidence type="ECO:0000313" key="4">
    <source>
        <dbReference type="EMBL" id="TSD62690.1"/>
    </source>
</evidence>
<proteinExistence type="inferred from homology"/>
<feature type="region of interest" description="Disordered" evidence="2">
    <location>
        <begin position="219"/>
        <end position="254"/>
    </location>
</feature>
<dbReference type="OrthoDB" id="3171327at2"/>
<accession>A0A554S8L2</accession>
<dbReference type="PANTHER" id="PTHR22935">
    <property type="entry name" value="PENICILLIN-BINDING PROTEIN"/>
    <property type="match status" value="1"/>
</dbReference>
<reference evidence="4 5" key="1">
    <citation type="submission" date="2019-07" db="EMBL/GenBank/DDBJ databases">
        <authorList>
            <person name="Zhao L.H."/>
        </authorList>
    </citation>
    <scope>NUCLEOTIDE SEQUENCE [LARGE SCALE GENOMIC DNA]</scope>
    <source>
        <strain evidence="4 5">Co35</strain>
    </source>
</reference>
<dbReference type="Proteomes" id="UP000316988">
    <property type="component" value="Unassembled WGS sequence"/>
</dbReference>
<dbReference type="EMBL" id="VLNT01000007">
    <property type="protein sequence ID" value="TSD62690.1"/>
    <property type="molecule type" value="Genomic_DNA"/>
</dbReference>
<sequence length="356" mass="36325">MRRSVVVTIVTAAAVGLVLGAWLRPGTGSIGTGSPTHGDEGLARDVAERLPSTGVHALSVAVVTPEGERTATIGAPLDGTFEIGSITKAITGMVYADMVERGEVGPDTTLGELLDIGDVPAADITLEELAQQRSGLPRLAGGAGMFVRAAVSSLLARNPYHDTAEETIAALAEVEVGEKEPLYSNFGFAVLGHALAAAAETTYPELVRERIAEPLDLGSLAVPPSSDELGPDAVQGRDAAGRAQEAWADSGSAPAGGLRASAADMARLATAILDGQAPGMAALDPVADFGGGQRIGAAWITEEIGGRTVTWHNGATGGFRSWVGVDRDRGTAAYISGATTADLDAIGLALLREADR</sequence>
<dbReference type="SUPFAM" id="SSF56601">
    <property type="entry name" value="beta-lactamase/transpeptidase-like"/>
    <property type="match status" value="1"/>
</dbReference>
<comment type="caution">
    <text evidence="4">The sequence shown here is derived from an EMBL/GenBank/DDBJ whole genome shotgun (WGS) entry which is preliminary data.</text>
</comment>
<feature type="domain" description="Beta-lactamase-related" evidence="3">
    <location>
        <begin position="54"/>
        <end position="335"/>
    </location>
</feature>
<dbReference type="RefSeq" id="WP_143913288.1">
    <property type="nucleotide sequence ID" value="NZ_VLNT01000007.1"/>
</dbReference>
<dbReference type="PANTHER" id="PTHR22935:SF95">
    <property type="entry name" value="BETA-LACTAMASE-LIKE 1-RELATED"/>
    <property type="match status" value="1"/>
</dbReference>
<evidence type="ECO:0000256" key="2">
    <source>
        <dbReference type="SAM" id="MobiDB-lite"/>
    </source>
</evidence>
<dbReference type="AlphaFoldDB" id="A0A554S8L2"/>
<dbReference type="InterPro" id="IPR012338">
    <property type="entry name" value="Beta-lactam/transpept-like"/>
</dbReference>
<protein>
    <submittedName>
        <fullName evidence="4">Beta-lactamase family protein</fullName>
    </submittedName>
</protein>